<organism evidence="1">
    <name type="scientific">Oppiella nova</name>
    <dbReference type="NCBI Taxonomy" id="334625"/>
    <lineage>
        <taxon>Eukaryota</taxon>
        <taxon>Metazoa</taxon>
        <taxon>Ecdysozoa</taxon>
        <taxon>Arthropoda</taxon>
        <taxon>Chelicerata</taxon>
        <taxon>Arachnida</taxon>
        <taxon>Acari</taxon>
        <taxon>Acariformes</taxon>
        <taxon>Sarcoptiformes</taxon>
        <taxon>Oribatida</taxon>
        <taxon>Brachypylina</taxon>
        <taxon>Oppioidea</taxon>
        <taxon>Oppiidae</taxon>
        <taxon>Oppiella</taxon>
    </lineage>
</organism>
<name>A0A7R9M2L1_9ACAR</name>
<proteinExistence type="predicted"/>
<gene>
    <name evidence="1" type="ORF">ONB1V03_LOCUS8542</name>
</gene>
<dbReference type="EMBL" id="OC919741">
    <property type="protein sequence ID" value="CAD7651874.1"/>
    <property type="molecule type" value="Genomic_DNA"/>
</dbReference>
<evidence type="ECO:0000313" key="2">
    <source>
        <dbReference type="Proteomes" id="UP000728032"/>
    </source>
</evidence>
<dbReference type="AlphaFoldDB" id="A0A7R9M2L1"/>
<reference evidence="1" key="1">
    <citation type="submission" date="2020-11" db="EMBL/GenBank/DDBJ databases">
        <authorList>
            <person name="Tran Van P."/>
        </authorList>
    </citation>
    <scope>NUCLEOTIDE SEQUENCE</scope>
</reference>
<keyword evidence="2" id="KW-1185">Reference proteome</keyword>
<evidence type="ECO:0000313" key="1">
    <source>
        <dbReference type="EMBL" id="CAD7651874.1"/>
    </source>
</evidence>
<dbReference type="OrthoDB" id="6535136at2759"/>
<sequence length="273" mass="31316">SAFPVSDPELEKLKKDLSARVDALDKTVDRDVQHFETTKLKDSSELKELKSTKNDLAQFRVDISKAQIAEQLEPVTRNLASGVPAPGDTEFDRLKAQLTARINTLEAIVERDVKRFETTILKDSRELKELKDSESELAQFKVDMDKARTLEQLEPVQRNLVYLEHWEPEWVKLCAAPAPDPEFDKLVADLTQRIDTLEKQTEADVKHFEETKLKDSSELKELKGSISDLEQFKVDMKKATTVEGLEPVVRNLGYLEKWEPAWVQHMEHLIPPQ</sequence>
<feature type="non-terminal residue" evidence="1">
    <location>
        <position position="1"/>
    </location>
</feature>
<protein>
    <submittedName>
        <fullName evidence="1">Uncharacterized protein</fullName>
    </submittedName>
</protein>
<accession>A0A7R9M2L1</accession>
<dbReference type="Proteomes" id="UP000728032">
    <property type="component" value="Unassembled WGS sequence"/>
</dbReference>
<dbReference type="EMBL" id="CAJPVJ010004916">
    <property type="protein sequence ID" value="CAG2169058.1"/>
    <property type="molecule type" value="Genomic_DNA"/>
</dbReference>